<dbReference type="InterPro" id="IPR002933">
    <property type="entry name" value="Peptidase_M20"/>
</dbReference>
<dbReference type="InterPro" id="IPR011650">
    <property type="entry name" value="Peptidase_M20_dimer"/>
</dbReference>
<dbReference type="InterPro" id="IPR050072">
    <property type="entry name" value="Peptidase_M20A"/>
</dbReference>
<dbReference type="GO" id="GO:0004180">
    <property type="term" value="F:carboxypeptidase activity"/>
    <property type="evidence" value="ECO:0007669"/>
    <property type="project" value="UniProtKB-KW"/>
</dbReference>
<protein>
    <submittedName>
        <fullName evidence="7">Glutamate carboxypeptidase</fullName>
    </submittedName>
</protein>
<dbReference type="CDD" id="cd03885">
    <property type="entry name" value="M20_CPDG2"/>
    <property type="match status" value="1"/>
</dbReference>
<dbReference type="OrthoDB" id="9783294at2"/>
<keyword evidence="3" id="KW-0378">Hydrolase</keyword>
<dbReference type="Proteomes" id="UP000198661">
    <property type="component" value="Unassembled WGS sequence"/>
</dbReference>
<dbReference type="Pfam" id="PF01546">
    <property type="entry name" value="Peptidase_M20"/>
    <property type="match status" value="1"/>
</dbReference>
<comment type="cofactor">
    <cofactor evidence="1">
        <name>Zn(2+)</name>
        <dbReference type="ChEBI" id="CHEBI:29105"/>
    </cofactor>
</comment>
<evidence type="ECO:0000256" key="1">
    <source>
        <dbReference type="ARBA" id="ARBA00001947"/>
    </source>
</evidence>
<name>A0A1I2KT77_9BACL</name>
<dbReference type="InterPro" id="IPR036264">
    <property type="entry name" value="Bact_exopeptidase_dim_dom"/>
</dbReference>
<dbReference type="STRING" id="201973.SAMN04488025_10333"/>
<dbReference type="RefSeq" id="WP_092035686.1">
    <property type="nucleotide sequence ID" value="NZ_FOOK01000003.1"/>
</dbReference>
<dbReference type="Gene3D" id="3.40.630.10">
    <property type="entry name" value="Zn peptidases"/>
    <property type="match status" value="1"/>
</dbReference>
<feature type="active site" evidence="5">
    <location>
        <position position="88"/>
    </location>
</feature>
<evidence type="ECO:0000256" key="5">
    <source>
        <dbReference type="PIRSR" id="PIRSR037238-1"/>
    </source>
</evidence>
<evidence type="ECO:0000256" key="4">
    <source>
        <dbReference type="ARBA" id="ARBA00022833"/>
    </source>
</evidence>
<dbReference type="PROSITE" id="PS00758">
    <property type="entry name" value="ARGE_DAPE_CPG2_1"/>
    <property type="match status" value="1"/>
</dbReference>
<keyword evidence="8" id="KW-1185">Reference proteome</keyword>
<dbReference type="PIRSF" id="PIRSF037238">
    <property type="entry name" value="Carboxypeptidase_G2"/>
    <property type="match status" value="1"/>
</dbReference>
<evidence type="ECO:0000313" key="7">
    <source>
        <dbReference type="EMBL" id="SFF70282.1"/>
    </source>
</evidence>
<dbReference type="EMBL" id="FOOK01000003">
    <property type="protein sequence ID" value="SFF70282.1"/>
    <property type="molecule type" value="Genomic_DNA"/>
</dbReference>
<dbReference type="Pfam" id="PF07687">
    <property type="entry name" value="M20_dimer"/>
    <property type="match status" value="1"/>
</dbReference>
<evidence type="ECO:0000313" key="8">
    <source>
        <dbReference type="Proteomes" id="UP000198661"/>
    </source>
</evidence>
<evidence type="ECO:0000259" key="6">
    <source>
        <dbReference type="Pfam" id="PF07687"/>
    </source>
</evidence>
<dbReference type="AlphaFoldDB" id="A0A1I2KT77"/>
<dbReference type="GO" id="GO:0046872">
    <property type="term" value="F:metal ion binding"/>
    <property type="evidence" value="ECO:0007669"/>
    <property type="project" value="UniProtKB-KW"/>
</dbReference>
<sequence length="389" mass="41206">MESLAKRMKDAAERVSRDWEDRLRRLVEVDCGTHNLSGVTAVGERFASWLREAGFSVEHLPAPGCAGVWVGRLPGRGKGRIGLLGHLDTVYPDGTAAERPLRREGSRLLGPGVSDMKGGLLVGLYAVRTLSEVLPGAWGEIRFVLNSEEERGSPHTKEAMLGALEGSDAVFVLEAARVDGSLVSARAGVASFVLESFGKAAHAGVEPEKGRNAIVDLVARLSALQERAAGQRGFRINIGRIEGGTVSNVVPDRARAEIDVRLFSAGGLQAATRLLEEVAALPSVTGGEARVEGMLWFPPMEKTEGNRRLAELAKRCARSLNFSVEDVWTGGGSDANWVSSRGIPCLDGLGPVGGSDHSPGEYLEADSMVPRIALLALLMAEVAGDAAEG</sequence>
<evidence type="ECO:0000256" key="3">
    <source>
        <dbReference type="ARBA" id="ARBA00022801"/>
    </source>
</evidence>
<keyword evidence="7" id="KW-0645">Protease</keyword>
<feature type="domain" description="Peptidase M20 dimerisation" evidence="6">
    <location>
        <begin position="185"/>
        <end position="279"/>
    </location>
</feature>
<feature type="active site" description="Proton acceptor" evidence="5">
    <location>
        <position position="149"/>
    </location>
</feature>
<dbReference type="SUPFAM" id="SSF55031">
    <property type="entry name" value="Bacterial exopeptidase dimerisation domain"/>
    <property type="match status" value="1"/>
</dbReference>
<gene>
    <name evidence="7" type="ORF">SAMN04488025_10333</name>
</gene>
<organism evidence="7 8">
    <name type="scientific">Planifilum fulgidum</name>
    <dbReference type="NCBI Taxonomy" id="201973"/>
    <lineage>
        <taxon>Bacteria</taxon>
        <taxon>Bacillati</taxon>
        <taxon>Bacillota</taxon>
        <taxon>Bacilli</taxon>
        <taxon>Bacillales</taxon>
        <taxon>Thermoactinomycetaceae</taxon>
        <taxon>Planifilum</taxon>
    </lineage>
</organism>
<dbReference type="InterPro" id="IPR017150">
    <property type="entry name" value="Pept_M20_glutamate_carboxypep"/>
</dbReference>
<keyword evidence="2" id="KW-0479">Metal-binding</keyword>
<dbReference type="Gene3D" id="3.30.70.360">
    <property type="match status" value="1"/>
</dbReference>
<dbReference type="InterPro" id="IPR001261">
    <property type="entry name" value="ArgE/DapE_CS"/>
</dbReference>
<accession>A0A1I2KT77</accession>
<keyword evidence="7" id="KW-0121">Carboxypeptidase</keyword>
<proteinExistence type="predicted"/>
<dbReference type="SUPFAM" id="SSF53187">
    <property type="entry name" value="Zn-dependent exopeptidases"/>
    <property type="match status" value="1"/>
</dbReference>
<dbReference type="PANTHER" id="PTHR43808">
    <property type="entry name" value="ACETYLORNITHINE DEACETYLASE"/>
    <property type="match status" value="1"/>
</dbReference>
<keyword evidence="4" id="KW-0862">Zinc</keyword>
<reference evidence="7 8" key="1">
    <citation type="submission" date="2016-10" db="EMBL/GenBank/DDBJ databases">
        <authorList>
            <person name="de Groot N.N."/>
        </authorList>
    </citation>
    <scope>NUCLEOTIDE SEQUENCE [LARGE SCALE GENOMIC DNA]</scope>
    <source>
        <strain evidence="7 8">DSM 44945</strain>
    </source>
</reference>
<evidence type="ECO:0000256" key="2">
    <source>
        <dbReference type="ARBA" id="ARBA00022723"/>
    </source>
</evidence>
<dbReference type="PANTHER" id="PTHR43808:SF9">
    <property type="entry name" value="BLL0789 PROTEIN"/>
    <property type="match status" value="1"/>
</dbReference>